<dbReference type="Gene3D" id="3.60.10.10">
    <property type="entry name" value="Endonuclease/exonuclease/phosphatase"/>
    <property type="match status" value="1"/>
</dbReference>
<dbReference type="InterPro" id="IPR005135">
    <property type="entry name" value="Endo/exonuclease/phosphatase"/>
</dbReference>
<dbReference type="SUPFAM" id="SSF56219">
    <property type="entry name" value="DNase I-like"/>
    <property type="match status" value="1"/>
</dbReference>
<keyword evidence="1" id="KW-0812">Transmembrane</keyword>
<evidence type="ECO:0000256" key="1">
    <source>
        <dbReference type="SAM" id="Phobius"/>
    </source>
</evidence>
<dbReference type="Proteomes" id="UP000184932">
    <property type="component" value="Unassembled WGS sequence"/>
</dbReference>
<evidence type="ECO:0000313" key="4">
    <source>
        <dbReference type="Proteomes" id="UP000184932"/>
    </source>
</evidence>
<protein>
    <submittedName>
        <fullName evidence="3">Uncharacterized conserved protein YafD, endonuclease/exonuclease/phosphatase (EEP) superfamily</fullName>
    </submittedName>
</protein>
<dbReference type="EMBL" id="FSRL01000001">
    <property type="protein sequence ID" value="SIN97117.1"/>
    <property type="molecule type" value="Genomic_DNA"/>
</dbReference>
<proteinExistence type="predicted"/>
<dbReference type="RefSeq" id="WP_175570444.1">
    <property type="nucleotide sequence ID" value="NZ_FSRL01000001.1"/>
</dbReference>
<keyword evidence="3" id="KW-0540">Nuclease</keyword>
<dbReference type="Pfam" id="PF03372">
    <property type="entry name" value="Exo_endo_phos"/>
    <property type="match status" value="1"/>
</dbReference>
<dbReference type="InterPro" id="IPR036691">
    <property type="entry name" value="Endo/exonu/phosph_ase_sf"/>
</dbReference>
<keyword evidence="4" id="KW-1185">Reference proteome</keyword>
<feature type="domain" description="Endonuclease/exonuclease/phosphatase" evidence="2">
    <location>
        <begin position="105"/>
        <end position="283"/>
    </location>
</feature>
<keyword evidence="3" id="KW-0255">Endonuclease</keyword>
<keyword evidence="3" id="KW-0378">Hydrolase</keyword>
<evidence type="ECO:0000259" key="2">
    <source>
        <dbReference type="Pfam" id="PF03372"/>
    </source>
</evidence>
<organism evidence="3 4">
    <name type="scientific">Vannielia litorea</name>
    <dbReference type="NCBI Taxonomy" id="1217970"/>
    <lineage>
        <taxon>Bacteria</taxon>
        <taxon>Pseudomonadati</taxon>
        <taxon>Pseudomonadota</taxon>
        <taxon>Alphaproteobacteria</taxon>
        <taxon>Rhodobacterales</taxon>
        <taxon>Paracoccaceae</taxon>
        <taxon>Vannielia</taxon>
    </lineage>
</organism>
<sequence>MIRGVMALVAALGFAALAASFWGRWWAWGDSLAVARSFIGLAGLAWLLLCGVTGALGWRWVAALSLVVLGCLAPVGWAKWRPQPQDPAALMLYQKNMNYRMPTVAPLLADIEAVAPDLVTLQEVDAENRAVMAAMAGRWPGQHYCEFSAVGGQAVLSRWAALETVCGYGWAGMKVDHPDGAFWLVSVHLHWPAPYAQRAHLARALPELAALEGPVFVGGDFNMVPWSGAMVRLGEALGAARVGRARLSIEQFGGRLWLPIDHVLAPQGWQGRSVIRPQLGSDHFGVVAQLVAPCWADLQPYAIRRLPCP</sequence>
<dbReference type="AlphaFoldDB" id="A0A1N6FP78"/>
<keyword evidence="1" id="KW-1133">Transmembrane helix</keyword>
<accession>A0A1N6FP78</accession>
<keyword evidence="1" id="KW-0472">Membrane</keyword>
<feature type="transmembrane region" description="Helical" evidence="1">
    <location>
        <begin position="34"/>
        <end position="53"/>
    </location>
</feature>
<name>A0A1N6FP78_9RHOB</name>
<reference evidence="4" key="1">
    <citation type="submission" date="2016-11" db="EMBL/GenBank/DDBJ databases">
        <authorList>
            <person name="Varghese N."/>
            <person name="Submissions S."/>
        </authorList>
    </citation>
    <scope>NUCLEOTIDE SEQUENCE [LARGE SCALE GENOMIC DNA]</scope>
    <source>
        <strain evidence="4">DSM 29440</strain>
    </source>
</reference>
<gene>
    <name evidence="3" type="ORF">SAMN05444002_1840</name>
</gene>
<dbReference type="STRING" id="1217970.SAMN05444002_1840"/>
<feature type="transmembrane region" description="Helical" evidence="1">
    <location>
        <begin position="60"/>
        <end position="80"/>
    </location>
</feature>
<dbReference type="GO" id="GO:0004527">
    <property type="term" value="F:exonuclease activity"/>
    <property type="evidence" value="ECO:0007669"/>
    <property type="project" value="UniProtKB-KW"/>
</dbReference>
<evidence type="ECO:0000313" key="3">
    <source>
        <dbReference type="EMBL" id="SIN97117.1"/>
    </source>
</evidence>
<keyword evidence="3" id="KW-0269">Exonuclease</keyword>
<dbReference type="GO" id="GO:0004519">
    <property type="term" value="F:endonuclease activity"/>
    <property type="evidence" value="ECO:0007669"/>
    <property type="project" value="UniProtKB-KW"/>
</dbReference>